<dbReference type="InterPro" id="IPR006644">
    <property type="entry name" value="Cadg"/>
</dbReference>
<organism evidence="2 3">
    <name type="scientific">Kluyvera intermedia</name>
    <name type="common">Enterobacter intermedius</name>
    <dbReference type="NCBI Taxonomy" id="61648"/>
    <lineage>
        <taxon>Bacteria</taxon>
        <taxon>Pseudomonadati</taxon>
        <taxon>Pseudomonadota</taxon>
        <taxon>Gammaproteobacteria</taxon>
        <taxon>Enterobacterales</taxon>
        <taxon>Enterobacteriaceae</taxon>
        <taxon>Kluyvera</taxon>
    </lineage>
</organism>
<dbReference type="EMBL" id="MWPR01000046">
    <property type="protein sequence ID" value="ORJ48194.1"/>
    <property type="molecule type" value="Genomic_DNA"/>
</dbReference>
<dbReference type="Pfam" id="PF05345">
    <property type="entry name" value="He_PIG"/>
    <property type="match status" value="1"/>
</dbReference>
<dbReference type="Pfam" id="PF19077">
    <property type="entry name" value="Big_13"/>
    <property type="match status" value="2"/>
</dbReference>
<dbReference type="Gene3D" id="2.60.40.10">
    <property type="entry name" value="Immunoglobulins"/>
    <property type="match status" value="3"/>
</dbReference>
<evidence type="ECO:0000313" key="2">
    <source>
        <dbReference type="EMBL" id="ORJ48194.1"/>
    </source>
</evidence>
<dbReference type="InterPro" id="IPR044016">
    <property type="entry name" value="Big_13"/>
</dbReference>
<dbReference type="SUPFAM" id="SSF49313">
    <property type="entry name" value="Cadherin-like"/>
    <property type="match status" value="1"/>
</dbReference>
<accession>A0ABX3U9S9</accession>
<sequence>MTANNQPSLTGAATAGSLVTVYIDGTAVGTTTADGTGAWQYNLAGPLQDGPHTVRTTATDTAGNVSTASTPWIFTVDTAAPAVPTGIALTAATDTGASASDGVTANNQPSLTGAATAGSLVTVYIDGTAVGTTTADGTGAWQYNLAGPLQDGAHMVRTTATDTAGNVSAATAPVTFTVDTTAPQVQAVTAQNTLTGAQGQVGYTISFTKPVQALSANELQTLVTGNAQANIVSVTQINATTWQAVLSVQGTGTATLGFVSGAVKDIAGNTLSGLPGNVPVYQVAPAVTPVTPATPSGVTPVVQGNSAPAIALQSPLNSPMAGLFHEATSSPIAPNIVLTTLNGISNPALSLPGSGLLATGNATLPLTLSVTPAFGEFAVPGGTASPSYIGSITSSPTAALEVRADVGSVGVVSGQSFSVSLPAGTILTRESLANLTVTVRQSNGMPLPSWIKFDPATGRFSGQPPAGWKQPVSIEIRVVDKQGHSGTSHLELKVAGAREATPSASLHSSPGKPGLDQQIAAQKTVLTGRLVTPEKQV</sequence>
<dbReference type="InterPro" id="IPR015919">
    <property type="entry name" value="Cadherin-like_sf"/>
</dbReference>
<keyword evidence="3" id="KW-1185">Reference proteome</keyword>
<dbReference type="InterPro" id="IPR013783">
    <property type="entry name" value="Ig-like_fold"/>
</dbReference>
<feature type="domain" description="Dystroglycan-type cadherin-like" evidence="1">
    <location>
        <begin position="401"/>
        <end position="501"/>
    </location>
</feature>
<dbReference type="SMART" id="SM00736">
    <property type="entry name" value="CADG"/>
    <property type="match status" value="1"/>
</dbReference>
<reference evidence="2 3" key="1">
    <citation type="submission" date="2017-02" db="EMBL/GenBank/DDBJ databases">
        <title>Draft genome sequence of a Kluyvera intermedia isolate from a patient with a pancreatic abscess.</title>
        <authorList>
            <person name="Thele R."/>
        </authorList>
    </citation>
    <scope>NUCLEOTIDE SEQUENCE [LARGE SCALE GENOMIC DNA]</scope>
    <source>
        <strain evidence="2 3">FOSA7093</strain>
    </source>
</reference>
<protein>
    <recommendedName>
        <fullName evidence="1">Dystroglycan-type cadherin-like domain-containing protein</fullName>
    </recommendedName>
</protein>
<evidence type="ECO:0000313" key="3">
    <source>
        <dbReference type="Proteomes" id="UP000192521"/>
    </source>
</evidence>
<gene>
    <name evidence="2" type="ORF">B2M27_21890</name>
</gene>
<evidence type="ECO:0000259" key="1">
    <source>
        <dbReference type="SMART" id="SM00736"/>
    </source>
</evidence>
<name>A0ABX3U9S9_KLUIN</name>
<comment type="caution">
    <text evidence="2">The sequence shown here is derived from an EMBL/GenBank/DDBJ whole genome shotgun (WGS) entry which is preliminary data.</text>
</comment>
<dbReference type="Proteomes" id="UP000192521">
    <property type="component" value="Unassembled WGS sequence"/>
</dbReference>
<dbReference type="NCBIfam" id="NF033510">
    <property type="entry name" value="Ca_tandemer"/>
    <property type="match status" value="2"/>
</dbReference>
<proteinExistence type="predicted"/>